<keyword evidence="1" id="KW-0472">Membrane</keyword>
<gene>
    <name evidence="2" type="ORF">EYE40_08315</name>
</gene>
<dbReference type="Proteomes" id="UP000294194">
    <property type="component" value="Unassembled WGS sequence"/>
</dbReference>
<keyword evidence="1" id="KW-1133">Transmembrane helix</keyword>
<name>A0A4V2JEZ0_9MICO</name>
<evidence type="ECO:0000313" key="3">
    <source>
        <dbReference type="Proteomes" id="UP000294194"/>
    </source>
</evidence>
<proteinExistence type="predicted"/>
<sequence>MTATGERADLDARYGRTRSSASRTRVISWSAAAAFVVVFVAWLVWGGLLGAPAQLEVRDTGHTVVDGALVDVSFALTVEPNSPVSCAVQALNDGFSVVGWKIIQLPPSEQRTRALETSVRTSELASTGLIYRCWLT</sequence>
<dbReference type="EMBL" id="SISG01000001">
    <property type="protein sequence ID" value="TBN57399.1"/>
    <property type="molecule type" value="Genomic_DNA"/>
</dbReference>
<dbReference type="RefSeq" id="WP_130981510.1">
    <property type="nucleotide sequence ID" value="NZ_SISG01000001.1"/>
</dbReference>
<dbReference type="Pfam" id="PF14155">
    <property type="entry name" value="DUF4307"/>
    <property type="match status" value="1"/>
</dbReference>
<accession>A0A4V2JEZ0</accession>
<dbReference type="AlphaFoldDB" id="A0A4V2JEZ0"/>
<organism evidence="2 3">
    <name type="scientific">Glaciihabitans arcticus</name>
    <dbReference type="NCBI Taxonomy" id="2668039"/>
    <lineage>
        <taxon>Bacteria</taxon>
        <taxon>Bacillati</taxon>
        <taxon>Actinomycetota</taxon>
        <taxon>Actinomycetes</taxon>
        <taxon>Micrococcales</taxon>
        <taxon>Microbacteriaceae</taxon>
        <taxon>Glaciihabitans</taxon>
    </lineage>
</organism>
<keyword evidence="1" id="KW-0812">Transmembrane</keyword>
<evidence type="ECO:0000313" key="2">
    <source>
        <dbReference type="EMBL" id="TBN57399.1"/>
    </source>
</evidence>
<keyword evidence="3" id="KW-1185">Reference proteome</keyword>
<reference evidence="3" key="1">
    <citation type="submission" date="2019-02" db="EMBL/GenBank/DDBJ databases">
        <title>Glaciihabitans arcticus sp. nov., a psychrotolerant bacterium isolated from polar soil.</title>
        <authorList>
            <person name="Dahal R.H."/>
        </authorList>
    </citation>
    <scope>NUCLEOTIDE SEQUENCE [LARGE SCALE GENOMIC DNA]</scope>
    <source>
        <strain evidence="3">RP-3-7</strain>
    </source>
</reference>
<protein>
    <submittedName>
        <fullName evidence="2">DUF4307 domain-containing protein</fullName>
    </submittedName>
</protein>
<comment type="caution">
    <text evidence="2">The sequence shown here is derived from an EMBL/GenBank/DDBJ whole genome shotgun (WGS) entry which is preliminary data.</text>
</comment>
<dbReference type="InterPro" id="IPR025443">
    <property type="entry name" value="DUF4307"/>
</dbReference>
<evidence type="ECO:0000256" key="1">
    <source>
        <dbReference type="SAM" id="Phobius"/>
    </source>
</evidence>
<feature type="transmembrane region" description="Helical" evidence="1">
    <location>
        <begin position="26"/>
        <end position="45"/>
    </location>
</feature>